<dbReference type="EMBL" id="VSLA01000002">
    <property type="protein sequence ID" value="TYC88161.1"/>
    <property type="molecule type" value="Genomic_DNA"/>
</dbReference>
<accession>A0A5D0WX00</accession>
<dbReference type="RefSeq" id="WP_070372340.1">
    <property type="nucleotide sequence ID" value="NZ_CABIIK010000056.1"/>
</dbReference>
<gene>
    <name evidence="3" type="ORF">FXB42_00675</name>
    <name evidence="4" type="ORF">LNN31_12370</name>
</gene>
<evidence type="ECO:0000313" key="3">
    <source>
        <dbReference type="EMBL" id="TYC88161.1"/>
    </source>
</evidence>
<dbReference type="OrthoDB" id="9807202at2"/>
<dbReference type="PANTHER" id="PTHR35147">
    <property type="entry name" value="CHEMORECEPTOR GLUTAMINE DEAMIDASE CHED-RELATED"/>
    <property type="match status" value="1"/>
</dbReference>
<dbReference type="Pfam" id="PF03975">
    <property type="entry name" value="CheD"/>
    <property type="match status" value="1"/>
</dbReference>
<evidence type="ECO:0000256" key="1">
    <source>
        <dbReference type="ARBA" id="ARBA00022500"/>
    </source>
</evidence>
<evidence type="ECO:0000313" key="6">
    <source>
        <dbReference type="Proteomes" id="UP001163550"/>
    </source>
</evidence>
<dbReference type="SUPFAM" id="SSF64438">
    <property type="entry name" value="CNF1/YfiH-like putative cysteine hydrolases"/>
    <property type="match status" value="1"/>
</dbReference>
<dbReference type="PANTHER" id="PTHR35147:SF1">
    <property type="entry name" value="CHEMORECEPTOR GLUTAMINE DEAMIDASE CHED-RELATED"/>
    <property type="match status" value="1"/>
</dbReference>
<reference evidence="3 5" key="1">
    <citation type="submission" date="2019-08" db="EMBL/GenBank/DDBJ databases">
        <title>Isolation and enrichment of carboxydotrophic bacteria from anaerobic sludge for the production of bio-based chemicals from syngas.</title>
        <authorList>
            <person name="Antares A.L."/>
            <person name="Moreira J."/>
            <person name="Diender M."/>
            <person name="Parshina S.N."/>
            <person name="Stams A.J.M."/>
            <person name="Alves M."/>
            <person name="Alves J.I."/>
            <person name="Sousa D.Z."/>
        </authorList>
    </citation>
    <scope>NUCLEOTIDE SEQUENCE [LARGE SCALE GENOMIC DNA]</scope>
    <source>
        <strain evidence="3 5">JM</strain>
    </source>
</reference>
<proteinExistence type="predicted"/>
<keyword evidence="2" id="KW-0378">Hydrolase</keyword>
<organism evidence="3 5">
    <name type="scientific">Acetobacterium wieringae</name>
    <dbReference type="NCBI Taxonomy" id="52694"/>
    <lineage>
        <taxon>Bacteria</taxon>
        <taxon>Bacillati</taxon>
        <taxon>Bacillota</taxon>
        <taxon>Clostridia</taxon>
        <taxon>Eubacteriales</taxon>
        <taxon>Eubacteriaceae</taxon>
        <taxon>Acetobacterium</taxon>
    </lineage>
</organism>
<protein>
    <submittedName>
        <fullName evidence="3">Chemotaxis protein CheD</fullName>
    </submittedName>
</protein>
<name>A0A5D0WX00_9FIRM</name>
<dbReference type="InterPro" id="IPR005659">
    <property type="entry name" value="Chemorcpt_Glu_NH3ase_CheD"/>
</dbReference>
<reference evidence="4" key="2">
    <citation type="submission" date="2021-11" db="EMBL/GenBank/DDBJ databases">
        <title>Isoprene-degrading acetogen.</title>
        <authorList>
            <person name="Yang Y."/>
            <person name="Jin H."/>
            <person name="Yan J."/>
        </authorList>
    </citation>
    <scope>NUCLEOTIDE SEQUENCE</scope>
    <source>
        <strain evidence="4">Berkeley</strain>
    </source>
</reference>
<dbReference type="CDD" id="cd16352">
    <property type="entry name" value="CheD"/>
    <property type="match status" value="1"/>
</dbReference>
<evidence type="ECO:0000313" key="5">
    <source>
        <dbReference type="Proteomes" id="UP000322619"/>
    </source>
</evidence>
<dbReference type="Gene3D" id="3.30.1330.200">
    <property type="match status" value="1"/>
</dbReference>
<dbReference type="EMBL" id="CP087994">
    <property type="protein sequence ID" value="UYO61575.1"/>
    <property type="molecule type" value="Genomic_DNA"/>
</dbReference>
<keyword evidence="1" id="KW-0145">Chemotaxis</keyword>
<dbReference type="GO" id="GO:0006935">
    <property type="term" value="P:chemotaxis"/>
    <property type="evidence" value="ECO:0007669"/>
    <property type="project" value="UniProtKB-KW"/>
</dbReference>
<dbReference type="Proteomes" id="UP001163550">
    <property type="component" value="Chromosome"/>
</dbReference>
<dbReference type="Proteomes" id="UP000322619">
    <property type="component" value="Unassembled WGS sequence"/>
</dbReference>
<dbReference type="InterPro" id="IPR038592">
    <property type="entry name" value="CheD-like_sf"/>
</dbReference>
<dbReference type="InterPro" id="IPR011324">
    <property type="entry name" value="Cytotoxic_necrot_fac-like_cat"/>
</dbReference>
<keyword evidence="6" id="KW-1185">Reference proteome</keyword>
<evidence type="ECO:0000256" key="2">
    <source>
        <dbReference type="ARBA" id="ARBA00022801"/>
    </source>
</evidence>
<evidence type="ECO:0000313" key="4">
    <source>
        <dbReference type="EMBL" id="UYO61575.1"/>
    </source>
</evidence>
<dbReference type="GO" id="GO:0050568">
    <property type="term" value="F:protein-glutamine glutaminase activity"/>
    <property type="evidence" value="ECO:0007669"/>
    <property type="project" value="InterPro"/>
</dbReference>
<sequence>MTKIIGIGEMAISNNCSDTIKTFALGSCLGITAYSPIRKVGGIIHIALPQPARMEDAIERHCYYASTGLPYFISQFSSQYGCLKKELVIRIFGGAESLRQNDTFNVGQHNLEITKAILKEMNLGIQYAETGARVSRTIELEVASGDINIWHQNMII</sequence>
<dbReference type="AlphaFoldDB" id="A0A5D0WX00"/>